<proteinExistence type="predicted"/>
<protein>
    <submittedName>
        <fullName evidence="1">Uncharacterized protein</fullName>
    </submittedName>
</protein>
<dbReference type="EMBL" id="JAACJJ010000029">
    <property type="protein sequence ID" value="KAF5319140.1"/>
    <property type="molecule type" value="Genomic_DNA"/>
</dbReference>
<accession>A0A8H5B9I2</accession>
<evidence type="ECO:0000313" key="2">
    <source>
        <dbReference type="Proteomes" id="UP000567179"/>
    </source>
</evidence>
<dbReference type="AlphaFoldDB" id="A0A8H5B9I2"/>
<evidence type="ECO:0000313" key="1">
    <source>
        <dbReference type="EMBL" id="KAF5319140.1"/>
    </source>
</evidence>
<comment type="caution">
    <text evidence="1">The sequence shown here is derived from an EMBL/GenBank/DDBJ whole genome shotgun (WGS) entry which is preliminary data.</text>
</comment>
<keyword evidence="2" id="KW-1185">Reference proteome</keyword>
<sequence>MDWGDDVCNRPLLCGGIGREPSPLGATWRDAAEDLTRDRISLPRSATAAIRFRSPVHHRLDSSLLASTDASLRHACMQLNTHQGANKETSKTESVRI</sequence>
<gene>
    <name evidence="1" type="ORF">D9619_008533</name>
</gene>
<name>A0A8H5B9I2_9AGAR</name>
<reference evidence="1 2" key="1">
    <citation type="journal article" date="2020" name="ISME J.">
        <title>Uncovering the hidden diversity of litter-decomposition mechanisms in mushroom-forming fungi.</title>
        <authorList>
            <person name="Floudas D."/>
            <person name="Bentzer J."/>
            <person name="Ahren D."/>
            <person name="Johansson T."/>
            <person name="Persson P."/>
            <person name="Tunlid A."/>
        </authorList>
    </citation>
    <scope>NUCLEOTIDE SEQUENCE [LARGE SCALE GENOMIC DNA]</scope>
    <source>
        <strain evidence="1 2">CBS 101986</strain>
    </source>
</reference>
<dbReference type="Proteomes" id="UP000567179">
    <property type="component" value="Unassembled WGS sequence"/>
</dbReference>
<organism evidence="1 2">
    <name type="scientific">Psilocybe cf. subviscida</name>
    <dbReference type="NCBI Taxonomy" id="2480587"/>
    <lineage>
        <taxon>Eukaryota</taxon>
        <taxon>Fungi</taxon>
        <taxon>Dikarya</taxon>
        <taxon>Basidiomycota</taxon>
        <taxon>Agaricomycotina</taxon>
        <taxon>Agaricomycetes</taxon>
        <taxon>Agaricomycetidae</taxon>
        <taxon>Agaricales</taxon>
        <taxon>Agaricineae</taxon>
        <taxon>Strophariaceae</taxon>
        <taxon>Psilocybe</taxon>
    </lineage>
</organism>